<evidence type="ECO:0000313" key="1">
    <source>
        <dbReference type="EMBL" id="VDB99341.1"/>
    </source>
</evidence>
<evidence type="ECO:0000313" key="2">
    <source>
        <dbReference type="Proteomes" id="UP000294726"/>
    </source>
</evidence>
<accession>A0AAQ2UTE4</accession>
<sequence>MANKIKAAEYLSTSFPNDRAVKKVMIPVAETDKPIDNPPVFLLISYTKNAI</sequence>
<dbReference type="AlphaFoldDB" id="A0AAQ2UTE4"/>
<protein>
    <submittedName>
        <fullName evidence="1">Uncharacterized protein</fullName>
    </submittedName>
</protein>
<dbReference type="RefSeq" id="WP_167549630.1">
    <property type="nucleotide sequence ID" value="NZ_JBHNYA010000006.1"/>
</dbReference>
<gene>
    <name evidence="1" type="ORF">OENI_1880</name>
</gene>
<dbReference type="EMBL" id="LR031358">
    <property type="protein sequence ID" value="VDB99341.1"/>
    <property type="molecule type" value="Genomic_DNA"/>
</dbReference>
<name>A0AAQ2UTE4_OENOE</name>
<proteinExistence type="predicted"/>
<dbReference type="Proteomes" id="UP000294726">
    <property type="component" value="Chromosome"/>
</dbReference>
<reference evidence="1 2" key="1">
    <citation type="submission" date="2018-08" db="EMBL/GenBank/DDBJ databases">
        <authorList>
            <person name="Lorentzen P. G. S. M."/>
        </authorList>
    </citation>
    <scope>NUCLEOTIDE SEQUENCE [LARGE SCALE GENOMIC DNA]</scope>
    <source>
        <strain evidence="1 2">CRBO_1381</strain>
    </source>
</reference>
<organism evidence="1 2">
    <name type="scientific">Oenococcus oeni</name>
    <name type="common">Leuconostoc oenos</name>
    <dbReference type="NCBI Taxonomy" id="1247"/>
    <lineage>
        <taxon>Bacteria</taxon>
        <taxon>Bacillati</taxon>
        <taxon>Bacillota</taxon>
        <taxon>Bacilli</taxon>
        <taxon>Lactobacillales</taxon>
        <taxon>Lactobacillaceae</taxon>
        <taxon>Oenococcus</taxon>
    </lineage>
</organism>